<accession>A0AAE0FUV5</accession>
<proteinExistence type="predicted"/>
<sequence length="88" mass="8918">MQPNIEGDREDNGCVELEGTNVDASAPTGEEGSSAAAAVVGASESAPLLPTQAVAQPSTTLETPILISDSALIPNLSVKELKAQCKLV</sequence>
<protein>
    <submittedName>
        <fullName evidence="2">Uncharacterized protein</fullName>
    </submittedName>
</protein>
<dbReference type="AlphaFoldDB" id="A0AAE0FUV5"/>
<dbReference type="Proteomes" id="UP001190700">
    <property type="component" value="Unassembled WGS sequence"/>
</dbReference>
<reference evidence="2 3" key="1">
    <citation type="journal article" date="2015" name="Genome Biol. Evol.">
        <title>Comparative Genomics of a Bacterivorous Green Alga Reveals Evolutionary Causalities and Consequences of Phago-Mixotrophic Mode of Nutrition.</title>
        <authorList>
            <person name="Burns J.A."/>
            <person name="Paasch A."/>
            <person name="Narechania A."/>
            <person name="Kim E."/>
        </authorList>
    </citation>
    <scope>NUCLEOTIDE SEQUENCE [LARGE SCALE GENOMIC DNA]</scope>
    <source>
        <strain evidence="2 3">PLY_AMNH</strain>
    </source>
</reference>
<gene>
    <name evidence="2" type="ORF">CYMTET_25680</name>
</gene>
<feature type="compositionally biased region" description="Basic and acidic residues" evidence="1">
    <location>
        <begin position="1"/>
        <end position="12"/>
    </location>
</feature>
<organism evidence="2 3">
    <name type="scientific">Cymbomonas tetramitiformis</name>
    <dbReference type="NCBI Taxonomy" id="36881"/>
    <lineage>
        <taxon>Eukaryota</taxon>
        <taxon>Viridiplantae</taxon>
        <taxon>Chlorophyta</taxon>
        <taxon>Pyramimonadophyceae</taxon>
        <taxon>Pyramimonadales</taxon>
        <taxon>Pyramimonadaceae</taxon>
        <taxon>Cymbomonas</taxon>
    </lineage>
</organism>
<name>A0AAE0FUV5_9CHLO</name>
<feature type="region of interest" description="Disordered" evidence="1">
    <location>
        <begin position="1"/>
        <end position="32"/>
    </location>
</feature>
<dbReference type="EMBL" id="LGRX02013766">
    <property type="protein sequence ID" value="KAK3265656.1"/>
    <property type="molecule type" value="Genomic_DNA"/>
</dbReference>
<evidence type="ECO:0000313" key="2">
    <source>
        <dbReference type="EMBL" id="KAK3265656.1"/>
    </source>
</evidence>
<comment type="caution">
    <text evidence="2">The sequence shown here is derived from an EMBL/GenBank/DDBJ whole genome shotgun (WGS) entry which is preliminary data.</text>
</comment>
<evidence type="ECO:0000313" key="3">
    <source>
        <dbReference type="Proteomes" id="UP001190700"/>
    </source>
</evidence>
<evidence type="ECO:0000256" key="1">
    <source>
        <dbReference type="SAM" id="MobiDB-lite"/>
    </source>
</evidence>
<keyword evidence="3" id="KW-1185">Reference proteome</keyword>